<reference evidence="1" key="1">
    <citation type="submission" date="2014-12" db="EMBL/GenBank/DDBJ databases">
        <title>Insight into the proteome of Arion vulgaris.</title>
        <authorList>
            <person name="Aradska J."/>
            <person name="Bulat T."/>
            <person name="Smidak R."/>
            <person name="Sarate P."/>
            <person name="Gangsoo J."/>
            <person name="Sialana F."/>
            <person name="Bilban M."/>
            <person name="Lubec G."/>
        </authorList>
    </citation>
    <scope>NUCLEOTIDE SEQUENCE</scope>
    <source>
        <tissue evidence="1">Skin</tissue>
    </source>
</reference>
<dbReference type="AlphaFoldDB" id="A0A0B6ZKP6"/>
<dbReference type="EMBL" id="HACG01021556">
    <property type="protein sequence ID" value="CEK68421.1"/>
    <property type="molecule type" value="Transcribed_RNA"/>
</dbReference>
<sequence>MKNPTRNINAILATKSFGELLYRSSDGIESINIGTMRTVRLPTRSEINPIRVPPTIPATS</sequence>
<evidence type="ECO:0000313" key="2">
    <source>
        <dbReference type="EMBL" id="CEK68422.1"/>
    </source>
</evidence>
<gene>
    <name evidence="1" type="primary">ORF66273</name>
    <name evidence="2" type="synonym">ORF66280</name>
</gene>
<proteinExistence type="predicted"/>
<name>A0A0B6ZKP6_9EUPU</name>
<dbReference type="EMBL" id="HACG01021557">
    <property type="protein sequence ID" value="CEK68422.1"/>
    <property type="molecule type" value="Transcribed_RNA"/>
</dbReference>
<protein>
    <submittedName>
        <fullName evidence="1">Uncharacterized protein</fullName>
    </submittedName>
</protein>
<organism evidence="1">
    <name type="scientific">Arion vulgaris</name>
    <dbReference type="NCBI Taxonomy" id="1028688"/>
    <lineage>
        <taxon>Eukaryota</taxon>
        <taxon>Metazoa</taxon>
        <taxon>Spiralia</taxon>
        <taxon>Lophotrochozoa</taxon>
        <taxon>Mollusca</taxon>
        <taxon>Gastropoda</taxon>
        <taxon>Heterobranchia</taxon>
        <taxon>Euthyneura</taxon>
        <taxon>Panpulmonata</taxon>
        <taxon>Eupulmonata</taxon>
        <taxon>Stylommatophora</taxon>
        <taxon>Helicina</taxon>
        <taxon>Arionoidea</taxon>
        <taxon>Arionidae</taxon>
        <taxon>Arion</taxon>
    </lineage>
</organism>
<evidence type="ECO:0000313" key="1">
    <source>
        <dbReference type="EMBL" id="CEK68421.1"/>
    </source>
</evidence>
<accession>A0A0B6ZKP6</accession>